<dbReference type="SMART" id="SM01163">
    <property type="entry name" value="DUF1785"/>
    <property type="match status" value="1"/>
</dbReference>
<dbReference type="Pfam" id="PF00085">
    <property type="entry name" value="Thioredoxin"/>
    <property type="match status" value="1"/>
</dbReference>
<dbReference type="EMBL" id="JACMSC010000004">
    <property type="protein sequence ID" value="KAG6523351.1"/>
    <property type="molecule type" value="Genomic_DNA"/>
</dbReference>
<comment type="caution">
    <text evidence="2">The sequence shown here is derived from an EMBL/GenBank/DDBJ whole genome shotgun (WGS) entry which is preliminary data.</text>
</comment>
<evidence type="ECO:0000259" key="1">
    <source>
        <dbReference type="SMART" id="SM01163"/>
    </source>
</evidence>
<dbReference type="InterPro" id="IPR032474">
    <property type="entry name" value="Argonaute_N"/>
</dbReference>
<dbReference type="PANTHER" id="PTHR22891">
    <property type="entry name" value="EUKARYOTIC TRANSLATION INITIATION FACTOR 2C"/>
    <property type="match status" value="1"/>
</dbReference>
<dbReference type="InterPro" id="IPR003165">
    <property type="entry name" value="Piwi"/>
</dbReference>
<dbReference type="Pfam" id="PF16486">
    <property type="entry name" value="ArgoN"/>
    <property type="match status" value="1"/>
</dbReference>
<evidence type="ECO:0000313" key="3">
    <source>
        <dbReference type="Proteomes" id="UP000734854"/>
    </source>
</evidence>
<dbReference type="InterPro" id="IPR036397">
    <property type="entry name" value="RNaseH_sf"/>
</dbReference>
<proteinExistence type="predicted"/>
<dbReference type="CDD" id="cd02947">
    <property type="entry name" value="TRX_family"/>
    <property type="match status" value="1"/>
</dbReference>
<dbReference type="SUPFAM" id="SSF52833">
    <property type="entry name" value="Thioredoxin-like"/>
    <property type="match status" value="1"/>
</dbReference>
<organism evidence="2 3">
    <name type="scientific">Zingiber officinale</name>
    <name type="common">Ginger</name>
    <name type="synonym">Amomum zingiber</name>
    <dbReference type="NCBI Taxonomy" id="94328"/>
    <lineage>
        <taxon>Eukaryota</taxon>
        <taxon>Viridiplantae</taxon>
        <taxon>Streptophyta</taxon>
        <taxon>Embryophyta</taxon>
        <taxon>Tracheophyta</taxon>
        <taxon>Spermatophyta</taxon>
        <taxon>Magnoliopsida</taxon>
        <taxon>Liliopsida</taxon>
        <taxon>Zingiberales</taxon>
        <taxon>Zingiberaceae</taxon>
        <taxon>Zingiber</taxon>
    </lineage>
</organism>
<accession>A0A8J5LU11</accession>
<dbReference type="InterPro" id="IPR014811">
    <property type="entry name" value="ArgoL1"/>
</dbReference>
<sequence>MIASVVLGPSVNCANSGTEQMAKLGGSGVRQCCRAMFKAPPEDDASEVAVKNEEDHPVDDKAKIPMESIVVALKGNENENSHDALRVLDIILRQHAVAVKNEEDHPVDGKGIRRKVIDKLYQTYDIELTKRDFVYDSPFVPFLKIAGNGNRDSNSPDENDGKRARRLHHTKTFKVLLSFAAKIPMESIAVALKGNENENSRDALRVLDIILRQYAVKGECFFVRQSFFQNNSNNFPDIGGGVTGCSGFHSSFRTSQGGLSLNIRMVLANHSKFKFSTLNWIKLLRYACKFLDEQWCPKFTLIIAQKNHHTKFFLPNSPDNVQPGTIVDNQICHLRNYGFYMCSHAGMILGLSFKKAIQWWEKGLLPNMKEIESAEDLANSLLNAGDQLVVVDFFSPGCGGCRALHPKICQIAGLNPDVSFLQINYELHKGASVASAAPMQLFFWLKTDQEVQRCITDRCSLGPARGLEKEELLALAASKDLSFDYPSNPVPFLDEVAERTASALPLPVFAQDADNKALALALAVAGR</sequence>
<dbReference type="InterPro" id="IPR036249">
    <property type="entry name" value="Thioredoxin-like_sf"/>
</dbReference>
<protein>
    <recommendedName>
        <fullName evidence="1">Argonaute linker 1 domain-containing protein</fullName>
    </recommendedName>
</protein>
<dbReference type="Gene3D" id="3.30.420.10">
    <property type="entry name" value="Ribonuclease H-like superfamily/Ribonuclease H"/>
    <property type="match status" value="1"/>
</dbReference>
<dbReference type="Gene3D" id="3.40.30.10">
    <property type="entry name" value="Glutaredoxin"/>
    <property type="match status" value="1"/>
</dbReference>
<dbReference type="AlphaFoldDB" id="A0A8J5LU11"/>
<dbReference type="Proteomes" id="UP000734854">
    <property type="component" value="Unassembled WGS sequence"/>
</dbReference>
<dbReference type="GO" id="GO:0003676">
    <property type="term" value="F:nucleic acid binding"/>
    <property type="evidence" value="ECO:0007669"/>
    <property type="project" value="InterPro"/>
</dbReference>
<dbReference type="Pfam" id="PF08699">
    <property type="entry name" value="ArgoL1"/>
    <property type="match status" value="1"/>
</dbReference>
<reference evidence="2 3" key="1">
    <citation type="submission" date="2020-08" db="EMBL/GenBank/DDBJ databases">
        <title>Plant Genome Project.</title>
        <authorList>
            <person name="Zhang R.-G."/>
        </authorList>
    </citation>
    <scope>NUCLEOTIDE SEQUENCE [LARGE SCALE GENOMIC DNA]</scope>
    <source>
        <tissue evidence="2">Rhizome</tissue>
    </source>
</reference>
<keyword evidence="3" id="KW-1185">Reference proteome</keyword>
<dbReference type="InterPro" id="IPR013766">
    <property type="entry name" value="Thioredoxin_domain"/>
</dbReference>
<evidence type="ECO:0000313" key="2">
    <source>
        <dbReference type="EMBL" id="KAG6523351.1"/>
    </source>
</evidence>
<dbReference type="SUPFAM" id="SSF53098">
    <property type="entry name" value="Ribonuclease H-like"/>
    <property type="match status" value="1"/>
</dbReference>
<dbReference type="InterPro" id="IPR012337">
    <property type="entry name" value="RNaseH-like_sf"/>
</dbReference>
<dbReference type="Pfam" id="PF02171">
    <property type="entry name" value="Piwi"/>
    <property type="match status" value="1"/>
</dbReference>
<gene>
    <name evidence="2" type="ORF">ZIOFF_013207</name>
</gene>
<feature type="domain" description="Argonaute linker 1" evidence="1">
    <location>
        <begin position="221"/>
        <end position="268"/>
    </location>
</feature>
<name>A0A8J5LU11_ZINOF</name>